<dbReference type="AlphaFoldDB" id="A0AAE6P1L3"/>
<dbReference type="EMBL" id="CP045562">
    <property type="protein sequence ID" value="QFX92842.1"/>
    <property type="molecule type" value="Genomic_DNA"/>
</dbReference>
<dbReference type="Pfam" id="PF06265">
    <property type="entry name" value="YutD-like"/>
    <property type="match status" value="1"/>
</dbReference>
<evidence type="ECO:0000256" key="1">
    <source>
        <dbReference type="SAM" id="MobiDB-lite"/>
    </source>
</evidence>
<dbReference type="RefSeq" id="WP_010022042.1">
    <property type="nucleotide sequence ID" value="NZ_AZDS01000003.1"/>
</dbReference>
<feature type="compositionally biased region" description="Basic residues" evidence="1">
    <location>
        <begin position="151"/>
        <end position="169"/>
    </location>
</feature>
<proteinExistence type="predicted"/>
<gene>
    <name evidence="2" type="ORF">LF543_04490</name>
</gene>
<dbReference type="KEGG" id="lfv:LF543_04490"/>
<dbReference type="InterPro" id="IPR009370">
    <property type="entry name" value="YutD-like"/>
</dbReference>
<dbReference type="Gene3D" id="3.50.4.20">
    <property type="match status" value="1"/>
</dbReference>
<sequence length="177" mass="20431">MDHNEIETLIETRNDERAALADIKQVDETTLSVNGHVYVIETNVRNAFDLGEFSNKFNPILTRFDYIVGDWGYGQLRLKGFYGDFRNVSKSLRHSAIPDYLIEDTNFGSNYFILHNLEAEKEKNSSHKSNRKKQRFGMKNKKSKSAGGHNSAKKQQKKSLKTKHFKSGKRGFTIRQK</sequence>
<reference evidence="2 3" key="1">
    <citation type="submission" date="2019-10" db="EMBL/GenBank/DDBJ databases">
        <title>Genome sequencing of Lactobacillus fructivorans.</title>
        <authorList>
            <person name="Kim K."/>
        </authorList>
    </citation>
    <scope>NUCLEOTIDE SEQUENCE [LARGE SCALE GENOMIC DNA]</scope>
    <source>
        <strain evidence="2 3">LF543</strain>
    </source>
</reference>
<organism evidence="2 3">
    <name type="scientific">Fructilactobacillus fructivorans</name>
    <dbReference type="NCBI Taxonomy" id="1614"/>
    <lineage>
        <taxon>Bacteria</taxon>
        <taxon>Bacillati</taxon>
        <taxon>Bacillota</taxon>
        <taxon>Bacilli</taxon>
        <taxon>Lactobacillales</taxon>
        <taxon>Lactobacillaceae</taxon>
        <taxon>Fructilactobacillus</taxon>
    </lineage>
</organism>
<feature type="region of interest" description="Disordered" evidence="1">
    <location>
        <begin position="122"/>
        <end position="177"/>
    </location>
</feature>
<dbReference type="Proteomes" id="UP000327194">
    <property type="component" value="Chromosome"/>
</dbReference>
<evidence type="ECO:0000313" key="2">
    <source>
        <dbReference type="EMBL" id="QFX92842.1"/>
    </source>
</evidence>
<evidence type="ECO:0000313" key="3">
    <source>
        <dbReference type="Proteomes" id="UP000327194"/>
    </source>
</evidence>
<name>A0AAE6P1L3_9LACO</name>
<feature type="compositionally biased region" description="Basic residues" evidence="1">
    <location>
        <begin position="126"/>
        <end position="144"/>
    </location>
</feature>
<dbReference type="InterPro" id="IPR038141">
    <property type="entry name" value="YutD-like_sf"/>
</dbReference>
<protein>
    <submittedName>
        <fullName evidence="2">DUF1027 domain-containing protein</fullName>
    </submittedName>
</protein>
<accession>A0AAE6P1L3</accession>